<sequence>MVQGRYSSSTSMLLAAERESDGPVTVASYRRRHQLAEEVPGLYIRRLTLEDPRSAREASSSRSQSPPRHICHPTTTGYAPSSRRFSSYRSWLERIRKERPPFLTIVSLQLPESPIPLIESSARSRGVGAEDGEEERAIGGETAEELGGGGRKKRRRRKRGGGRARGEEELLECTKGAAPTLEECSKNVVEGSRCICGEMSGNVGVEIEREERTRNTIRIAMRRAGCRRIENESEIEMEGNGRERRRRNGRNVEKEVAEEDGEEGANDGLDFTLNCSSVRLMYRDTRHRNGERRQRAETRN</sequence>
<evidence type="ECO:0000313" key="4">
    <source>
        <dbReference type="RefSeq" id="XP_016770854.2"/>
    </source>
</evidence>
<reference evidence="2" key="1">
    <citation type="submission" date="2021-01" db="UniProtKB">
        <authorList>
            <consortium name="EnsemblMetazoa"/>
        </authorList>
    </citation>
    <scope>IDENTIFICATION</scope>
    <source>
        <strain evidence="2">DH4</strain>
    </source>
</reference>
<gene>
    <name evidence="4" type="primary">LOC102655102</name>
</gene>
<organism evidence="2">
    <name type="scientific">Apis mellifera</name>
    <name type="common">Honeybee</name>
    <dbReference type="NCBI Taxonomy" id="7460"/>
    <lineage>
        <taxon>Eukaryota</taxon>
        <taxon>Metazoa</taxon>
        <taxon>Ecdysozoa</taxon>
        <taxon>Arthropoda</taxon>
        <taxon>Hexapoda</taxon>
        <taxon>Insecta</taxon>
        <taxon>Pterygota</taxon>
        <taxon>Neoptera</taxon>
        <taxon>Endopterygota</taxon>
        <taxon>Hymenoptera</taxon>
        <taxon>Apocrita</taxon>
        <taxon>Aculeata</taxon>
        <taxon>Apoidea</taxon>
        <taxon>Anthophila</taxon>
        <taxon>Apidae</taxon>
        <taxon>Apis</taxon>
    </lineage>
</organism>
<proteinExistence type="predicted"/>
<feature type="region of interest" description="Disordered" evidence="1">
    <location>
        <begin position="119"/>
        <end position="167"/>
    </location>
</feature>
<feature type="compositionally biased region" description="Basic residues" evidence="1">
    <location>
        <begin position="150"/>
        <end position="162"/>
    </location>
</feature>
<dbReference type="GeneID" id="102655102"/>
<dbReference type="AlphaFoldDB" id="A0A7M7IKW2"/>
<evidence type="ECO:0000256" key="1">
    <source>
        <dbReference type="SAM" id="MobiDB-lite"/>
    </source>
</evidence>
<feature type="region of interest" description="Disordered" evidence="1">
    <location>
        <begin position="236"/>
        <end position="268"/>
    </location>
</feature>
<accession>A0A7M7IKW2</accession>
<accession>A0A8B7KPU3</accession>
<dbReference type="Proteomes" id="UP000005203">
    <property type="component" value="Linkage group LG12"/>
</dbReference>
<feature type="compositionally biased region" description="Acidic residues" evidence="1">
    <location>
        <begin position="256"/>
        <end position="265"/>
    </location>
</feature>
<dbReference type="RefSeq" id="XP_016770854.2">
    <property type="nucleotide sequence ID" value="XM_016915365.2"/>
</dbReference>
<dbReference type="OrthoDB" id="7685157at2759"/>
<keyword evidence="3" id="KW-1185">Reference proteome</keyword>
<dbReference type="EnsemblMetazoa" id="XM_016915365">
    <property type="protein sequence ID" value="XP_016770854"/>
    <property type="gene ID" value="LOC102655102"/>
</dbReference>
<name>A0A7M7IKW2_APIME</name>
<evidence type="ECO:0000313" key="2">
    <source>
        <dbReference type="EnsemblMetazoa" id="XP_016770854"/>
    </source>
</evidence>
<feature type="compositionally biased region" description="Low complexity" evidence="1">
    <location>
        <begin position="57"/>
        <end position="68"/>
    </location>
</feature>
<feature type="compositionally biased region" description="Polar residues" evidence="1">
    <location>
        <begin position="73"/>
        <end position="83"/>
    </location>
</feature>
<dbReference type="KEGG" id="ame:102655102"/>
<protein>
    <submittedName>
        <fullName evidence="4">Uncharacterized protein LOC102655102</fullName>
    </submittedName>
</protein>
<feature type="region of interest" description="Disordered" evidence="1">
    <location>
        <begin position="53"/>
        <end position="83"/>
    </location>
</feature>
<feature type="region of interest" description="Disordered" evidence="1">
    <location>
        <begin position="1"/>
        <end position="25"/>
    </location>
</feature>
<reference evidence="4" key="2">
    <citation type="submission" date="2025-04" db="UniProtKB">
        <authorList>
            <consortium name="RefSeq"/>
        </authorList>
    </citation>
    <scope>IDENTIFICATION</scope>
    <source>
        <strain evidence="4">DH4</strain>
        <tissue evidence="4">Whole body</tissue>
    </source>
</reference>
<feature type="compositionally biased region" description="Polar residues" evidence="1">
    <location>
        <begin position="1"/>
        <end position="12"/>
    </location>
</feature>
<evidence type="ECO:0000313" key="3">
    <source>
        <dbReference type="Proteomes" id="UP000005203"/>
    </source>
</evidence>